<gene>
    <name evidence="2" type="ORF">MM171A00097_0043</name>
</gene>
<reference evidence="2" key="1">
    <citation type="submission" date="2020-03" db="EMBL/GenBank/DDBJ databases">
        <title>The deep terrestrial virosphere.</title>
        <authorList>
            <person name="Holmfeldt K."/>
            <person name="Nilsson E."/>
            <person name="Simone D."/>
            <person name="Lopez-Fernandez M."/>
            <person name="Wu X."/>
            <person name="de Brujin I."/>
            <person name="Lundin D."/>
            <person name="Andersson A."/>
            <person name="Bertilsson S."/>
            <person name="Dopson M."/>
        </authorList>
    </citation>
    <scope>NUCLEOTIDE SEQUENCE</scope>
    <source>
        <strain evidence="2">MM171A00097</strain>
    </source>
</reference>
<feature type="transmembrane region" description="Helical" evidence="1">
    <location>
        <begin position="45"/>
        <end position="63"/>
    </location>
</feature>
<accession>A0A6H1Z6A2</accession>
<dbReference type="EMBL" id="MT143710">
    <property type="protein sequence ID" value="QJA43396.1"/>
    <property type="molecule type" value="Genomic_DNA"/>
</dbReference>
<keyword evidence="1" id="KW-0812">Transmembrane</keyword>
<keyword evidence="1" id="KW-1133">Transmembrane helix</keyword>
<organism evidence="2">
    <name type="scientific">viral metagenome</name>
    <dbReference type="NCBI Taxonomy" id="1070528"/>
    <lineage>
        <taxon>unclassified sequences</taxon>
        <taxon>metagenomes</taxon>
        <taxon>organismal metagenomes</taxon>
    </lineage>
</organism>
<name>A0A6H1Z6A2_9ZZZZ</name>
<keyword evidence="1" id="KW-0472">Membrane</keyword>
<feature type="transmembrane region" description="Helical" evidence="1">
    <location>
        <begin position="15"/>
        <end position="33"/>
    </location>
</feature>
<dbReference type="AlphaFoldDB" id="A0A6H1Z6A2"/>
<sequence length="66" mass="7801">MICGYEVSEIVQCESAHFLLSFFVASLVYWLTWTIFGKREWRTRLFLSLACALAAHVLQDYYIGWF</sequence>
<proteinExistence type="predicted"/>
<evidence type="ECO:0000313" key="2">
    <source>
        <dbReference type="EMBL" id="QJA43396.1"/>
    </source>
</evidence>
<evidence type="ECO:0000256" key="1">
    <source>
        <dbReference type="SAM" id="Phobius"/>
    </source>
</evidence>
<protein>
    <submittedName>
        <fullName evidence="2">Uncharacterized protein</fullName>
    </submittedName>
</protein>